<dbReference type="OrthoDB" id="6048657at2"/>
<keyword evidence="1" id="KW-0732">Signal</keyword>
<dbReference type="SUPFAM" id="SSF56935">
    <property type="entry name" value="Porins"/>
    <property type="match status" value="1"/>
</dbReference>
<proteinExistence type="predicted"/>
<evidence type="ECO:0008006" key="4">
    <source>
        <dbReference type="Google" id="ProtNLM"/>
    </source>
</evidence>
<keyword evidence="3" id="KW-1185">Reference proteome</keyword>
<dbReference type="AlphaFoldDB" id="A0A0A0MA28"/>
<organism evidence="2 3">
    <name type="scientific">Lysobacter defluvii IMMIB APB-9 = DSM 18482</name>
    <dbReference type="NCBI Taxonomy" id="1385515"/>
    <lineage>
        <taxon>Bacteria</taxon>
        <taxon>Pseudomonadati</taxon>
        <taxon>Pseudomonadota</taxon>
        <taxon>Gammaproteobacteria</taxon>
        <taxon>Lysobacterales</taxon>
        <taxon>Lysobacteraceae</taxon>
        <taxon>Novilysobacter</taxon>
    </lineage>
</organism>
<accession>A0A0A0MA28</accession>
<sequence>MKKSLMLAAILAGGALPAHAADLSYTWIEGGYAQLNIDDDFLGDPEGKGGYVRGSYQLSSQAYVFGGYARVSEDYSYGGDRLDVDVDETELGFGFRMEAGDNVDFTADIALVRLGADAEVRFADGDRFGLDDSTNAGRVTVGLRGTPSPRTEAWIKGGYLDGSDLDGEFVGTLGGQFKFNPTWGLVAEGEVTGDFTRYFAGVRASF</sequence>
<reference evidence="2 3" key="1">
    <citation type="submission" date="2013-08" db="EMBL/GenBank/DDBJ databases">
        <title>Genomic analysis of Lysobacter defluvii.</title>
        <authorList>
            <person name="Wang Q."/>
            <person name="Wang G."/>
        </authorList>
    </citation>
    <scope>NUCLEOTIDE SEQUENCE [LARGE SCALE GENOMIC DNA]</scope>
    <source>
        <strain evidence="2 3">IMMIB APB-9</strain>
    </source>
</reference>
<feature type="signal peptide" evidence="1">
    <location>
        <begin position="1"/>
        <end position="20"/>
    </location>
</feature>
<dbReference type="STRING" id="1385515.GCA_000423325_02002"/>
<comment type="caution">
    <text evidence="2">The sequence shown here is derived from an EMBL/GenBank/DDBJ whole genome shotgun (WGS) entry which is preliminary data.</text>
</comment>
<evidence type="ECO:0000313" key="3">
    <source>
        <dbReference type="Proteomes" id="UP000030003"/>
    </source>
</evidence>
<dbReference type="EMBL" id="AVBH01000030">
    <property type="protein sequence ID" value="KGO99114.1"/>
    <property type="molecule type" value="Genomic_DNA"/>
</dbReference>
<gene>
    <name evidence="2" type="ORF">N791_11605</name>
</gene>
<evidence type="ECO:0000256" key="1">
    <source>
        <dbReference type="SAM" id="SignalP"/>
    </source>
</evidence>
<dbReference type="Proteomes" id="UP000030003">
    <property type="component" value="Unassembled WGS sequence"/>
</dbReference>
<dbReference type="eggNOG" id="ENOG5030T7I">
    <property type="taxonomic scope" value="Bacteria"/>
</dbReference>
<dbReference type="RefSeq" id="WP_027070678.1">
    <property type="nucleotide sequence ID" value="NZ_AVBH01000030.1"/>
</dbReference>
<evidence type="ECO:0000313" key="2">
    <source>
        <dbReference type="EMBL" id="KGO99114.1"/>
    </source>
</evidence>
<name>A0A0A0MA28_9GAMM</name>
<feature type="chain" id="PRO_5001966660" description="Outer membrane protein beta-barrel domain-containing protein" evidence="1">
    <location>
        <begin position="21"/>
        <end position="206"/>
    </location>
</feature>
<protein>
    <recommendedName>
        <fullName evidence="4">Outer membrane protein beta-barrel domain-containing protein</fullName>
    </recommendedName>
</protein>